<keyword evidence="2" id="KW-0813">Transport</keyword>
<keyword evidence="6 9" id="KW-1133">Transmembrane helix</keyword>
<keyword evidence="5 9" id="KW-0812">Transmembrane</keyword>
<feature type="transmembrane region" description="Helical" evidence="9">
    <location>
        <begin position="12"/>
        <end position="33"/>
    </location>
</feature>
<keyword evidence="3" id="KW-0050">Antiport</keyword>
<feature type="transmembrane region" description="Helical" evidence="9">
    <location>
        <begin position="83"/>
        <end position="101"/>
    </location>
</feature>
<feature type="transmembrane region" description="Helical" evidence="9">
    <location>
        <begin position="206"/>
        <end position="223"/>
    </location>
</feature>
<sequence>MSNELRSKKQYGALALLPLVIFLVLYIGVGLFFTIMGSEDAFDKLPRYVAIFIGIAIAWLCYDIKTPFTKKVKVFTENAGNSGIVQLGLILLLAGAFSTAAGEMGGKDAMVNMGLSVIPASLIIPGIFIISGFAALTLGTSTGAQAAFIPVGVSVAQAADLNVAAAGAAVIAGAYFGDNLSIISDTTIAATNGVGAKMKDKFRMNFLIALPAAIITFIIYAVVGGTGNIKGDLSFNFLDVLPYLFVLVAAVFGLDVILVLMIGIVMTGIIGIAEGKLDFFQWTSALGKGMESMFPIFLVAFLVSGLVALIRYYGGIDWVIKTMKSKARNRKSAEYVISFMAGILSASLVHNVLAIIISAPIAKEIGQEYKVPPKRMASLLDIFAASALMLLPHDSGMLMVEQYGKVSYLEVLQYSFYPLVLMICAIITIQFGLLRKKENK</sequence>
<dbReference type="GO" id="GO:0015297">
    <property type="term" value="F:antiporter activity"/>
    <property type="evidence" value="ECO:0007669"/>
    <property type="project" value="UniProtKB-KW"/>
</dbReference>
<keyword evidence="7 9" id="KW-0472">Membrane</keyword>
<organism evidence="11 12">
    <name type="scientific">Staphylococcus massiliensis S46</name>
    <dbReference type="NCBI Taxonomy" id="1229783"/>
    <lineage>
        <taxon>Bacteria</taxon>
        <taxon>Bacillati</taxon>
        <taxon>Bacillota</taxon>
        <taxon>Bacilli</taxon>
        <taxon>Bacillales</taxon>
        <taxon>Staphylococcaceae</taxon>
        <taxon>Staphylococcus</taxon>
    </lineage>
</organism>
<evidence type="ECO:0000256" key="7">
    <source>
        <dbReference type="ARBA" id="ARBA00023136"/>
    </source>
</evidence>
<accession>K9ANR1</accession>
<keyword evidence="12" id="KW-1185">Reference proteome</keyword>
<feature type="domain" description="Na+/H+ antiporter NhaC-like C-terminal" evidence="10">
    <location>
        <begin position="242"/>
        <end position="433"/>
    </location>
</feature>
<protein>
    <submittedName>
        <fullName evidence="11">Na+ H+ antiporter</fullName>
    </submittedName>
</protein>
<feature type="transmembrane region" description="Helical" evidence="9">
    <location>
        <begin position="113"/>
        <end position="136"/>
    </location>
</feature>
<dbReference type="OrthoDB" id="9790605at2"/>
<evidence type="ECO:0000256" key="9">
    <source>
        <dbReference type="SAM" id="Phobius"/>
    </source>
</evidence>
<dbReference type="InterPro" id="IPR052180">
    <property type="entry name" value="NhaC_Na-H+_Antiporter"/>
</dbReference>
<dbReference type="Proteomes" id="UP000009885">
    <property type="component" value="Unassembled WGS sequence"/>
</dbReference>
<dbReference type="AlphaFoldDB" id="K9ANR1"/>
<comment type="caution">
    <text evidence="11">The sequence shown here is derived from an EMBL/GenBank/DDBJ whole genome shotgun (WGS) entry which is preliminary data.</text>
</comment>
<keyword evidence="4" id="KW-1003">Cell membrane</keyword>
<reference evidence="11 12" key="1">
    <citation type="journal article" date="2013" name="Genome Announc.">
        <title>Genome Sequence of Staphylococcus massiliensis Strain S46, Isolated from the Surface of Healthy Human Skin.</title>
        <authorList>
            <person name="Srivastav R."/>
            <person name="Singh A."/>
            <person name="Jangir P.K."/>
            <person name="Kumari C."/>
            <person name="Muduli S."/>
            <person name="Sharma R."/>
        </authorList>
    </citation>
    <scope>NUCLEOTIDE SEQUENCE [LARGE SCALE GENOMIC DNA]</scope>
    <source>
        <strain evidence="11 12">S46</strain>
    </source>
</reference>
<evidence type="ECO:0000313" key="11">
    <source>
        <dbReference type="EMBL" id="EKU49028.1"/>
    </source>
</evidence>
<dbReference type="EMBL" id="AMSQ01000005">
    <property type="protein sequence ID" value="EKU49028.1"/>
    <property type="molecule type" value="Genomic_DNA"/>
</dbReference>
<dbReference type="GO" id="GO:0005886">
    <property type="term" value="C:plasma membrane"/>
    <property type="evidence" value="ECO:0007669"/>
    <property type="project" value="UniProtKB-SubCell"/>
</dbReference>
<feature type="transmembrane region" description="Helical" evidence="9">
    <location>
        <begin position="335"/>
        <end position="357"/>
    </location>
</feature>
<comment type="similarity">
    <text evidence="8">Belongs to the NhaC Na(+)/H(+) (TC 2.A.35) antiporter family.</text>
</comment>
<evidence type="ECO:0000256" key="1">
    <source>
        <dbReference type="ARBA" id="ARBA00004651"/>
    </source>
</evidence>
<dbReference type="RefSeq" id="WP_009382919.1">
    <property type="nucleotide sequence ID" value="NZ_AMSQ01000005.1"/>
</dbReference>
<feature type="transmembrane region" description="Helical" evidence="9">
    <location>
        <begin position="243"/>
        <end position="273"/>
    </location>
</feature>
<evidence type="ECO:0000256" key="3">
    <source>
        <dbReference type="ARBA" id="ARBA00022449"/>
    </source>
</evidence>
<evidence type="ECO:0000256" key="5">
    <source>
        <dbReference type="ARBA" id="ARBA00022692"/>
    </source>
</evidence>
<feature type="transmembrane region" description="Helical" evidence="9">
    <location>
        <begin position="414"/>
        <end position="434"/>
    </location>
</feature>
<dbReference type="STRING" id="1229783.C273_04465"/>
<evidence type="ECO:0000259" key="10">
    <source>
        <dbReference type="Pfam" id="PF03553"/>
    </source>
</evidence>
<evidence type="ECO:0000313" key="12">
    <source>
        <dbReference type="Proteomes" id="UP000009885"/>
    </source>
</evidence>
<dbReference type="PATRIC" id="fig|1229783.3.peg.900"/>
<dbReference type="InterPro" id="IPR018461">
    <property type="entry name" value="Na/H_Antiport_NhaC-like_C"/>
</dbReference>
<name>K9ANR1_9STAP</name>
<dbReference type="eggNOG" id="COG1757">
    <property type="taxonomic scope" value="Bacteria"/>
</dbReference>
<gene>
    <name evidence="11" type="ORF">C273_04465</name>
</gene>
<feature type="domain" description="Na+/H+ antiporter NhaC-like C-terminal" evidence="10">
    <location>
        <begin position="49"/>
        <end position="224"/>
    </location>
</feature>
<feature type="transmembrane region" description="Helical" evidence="9">
    <location>
        <begin position="294"/>
        <end position="315"/>
    </location>
</feature>
<comment type="subcellular location">
    <subcellularLocation>
        <location evidence="1">Cell membrane</location>
        <topology evidence="1">Multi-pass membrane protein</topology>
    </subcellularLocation>
</comment>
<feature type="transmembrane region" description="Helical" evidence="9">
    <location>
        <begin position="45"/>
        <end position="62"/>
    </location>
</feature>
<dbReference type="Pfam" id="PF03553">
    <property type="entry name" value="Na_H_antiporter"/>
    <property type="match status" value="2"/>
</dbReference>
<dbReference type="PANTHER" id="PTHR33451:SF5">
    <property type="entry name" value="NA+_H+ ANTIPORTER"/>
    <property type="match status" value="1"/>
</dbReference>
<dbReference type="PANTHER" id="PTHR33451">
    <property type="entry name" value="MALATE-2H(+)/NA(+)-LACTATE ANTIPORTER"/>
    <property type="match status" value="1"/>
</dbReference>
<evidence type="ECO:0000256" key="2">
    <source>
        <dbReference type="ARBA" id="ARBA00022448"/>
    </source>
</evidence>
<evidence type="ECO:0000256" key="4">
    <source>
        <dbReference type="ARBA" id="ARBA00022475"/>
    </source>
</evidence>
<proteinExistence type="inferred from homology"/>
<evidence type="ECO:0000256" key="8">
    <source>
        <dbReference type="ARBA" id="ARBA00038435"/>
    </source>
</evidence>
<evidence type="ECO:0000256" key="6">
    <source>
        <dbReference type="ARBA" id="ARBA00022989"/>
    </source>
</evidence>